<dbReference type="RefSeq" id="WP_011417358.1">
    <property type="nucleotide sequence ID" value="NC_007759.1"/>
</dbReference>
<evidence type="ECO:0000256" key="2">
    <source>
        <dbReference type="ARBA" id="ARBA00022741"/>
    </source>
</evidence>
<reference evidence="12 13" key="1">
    <citation type="journal article" date="2007" name="Proc. Natl. Acad. Sci. U.S.A.">
        <title>The genome of Syntrophus aciditrophicus: life at the thermodynamic limit of microbial growth.</title>
        <authorList>
            <person name="McInerney M.J."/>
            <person name="Rohlin L."/>
            <person name="Mouttaki H."/>
            <person name="Kim U."/>
            <person name="Krupp R.S."/>
            <person name="Rios-Hernandez L."/>
            <person name="Sieber J."/>
            <person name="Struchtemeyer C.G."/>
            <person name="Bhattacharyya A."/>
            <person name="Campbell J.W."/>
            <person name="Gunsalus R.P."/>
        </authorList>
    </citation>
    <scope>NUCLEOTIDE SEQUENCE [LARGE SCALE GENOMIC DNA]</scope>
    <source>
        <strain evidence="12 13">SB</strain>
    </source>
</reference>
<evidence type="ECO:0000256" key="10">
    <source>
        <dbReference type="SAM" id="MobiDB-lite"/>
    </source>
</evidence>
<dbReference type="SUPFAM" id="SSF52540">
    <property type="entry name" value="P-loop containing nucleoside triphosphate hydrolases"/>
    <property type="match status" value="2"/>
</dbReference>
<dbReference type="InterPro" id="IPR013986">
    <property type="entry name" value="DExx_box_DNA_helicase_dom_sf"/>
</dbReference>
<dbReference type="GO" id="GO:0006310">
    <property type="term" value="P:DNA recombination"/>
    <property type="evidence" value="ECO:0007669"/>
    <property type="project" value="TreeGrafter"/>
</dbReference>
<keyword evidence="9" id="KW-0234">DNA repair</keyword>
<dbReference type="GO" id="GO:0009338">
    <property type="term" value="C:exodeoxyribonuclease V complex"/>
    <property type="evidence" value="ECO:0007669"/>
    <property type="project" value="InterPro"/>
</dbReference>
<dbReference type="STRING" id="56780.SYN_02553"/>
<evidence type="ECO:0000256" key="3">
    <source>
        <dbReference type="ARBA" id="ARBA00022763"/>
    </source>
</evidence>
<sequence>MKGLNIIASNRMEVLAEKLADVLAGPLSSPLTPEIIVVQSRGMERWVSMQLAAFHGICANVRFPFPRRMIQDIFHAVLPGWEAEQDFNPELAAWRIMSLLTVASSRPGFEPLAAYLHDDSQGLKRFQLSRQIARLFDQYLIFRPEMILNWEKRISDGDEYSWQADLWRLFVEEGKIVHPAVLRLSLQDVMIRRGNQLSACLPERISIFGISYLPPFYLDIFLAVSSFMEVNFFLLNPSREFWFDIRSSREISREVKLVKGSVEKGMENEELSRSELYLEEGNSLLASLGTLGREFWSFLGECSGREEEYYVEPGETSLLHAIQSDILNLREGGGEADADGREVMFSEERSLQIHACHSPMREVEVLHDSLLDLLEADPSLQPHDIVVMTPEIETYAPFITAVFETVDEDAPGLVDQPKIPYHIVDRATISGRPVLGGLLKILDLPLGRFAAGEVLSLLEVAAIRNRFGLTEADIDQVSRWVADSGIRWGIDERSRLREGLPEIATNSWQWGLKRMLLGYALPARNNELFSGIMPCETAEGSEARLLGILAEFTERLFLTAESLSQDRTLSDWGSLLDDISDRFFLGDEDSEPDIRNLRQLASDLKNLQEKTGFPEKISLAIVRSFLQDRFQATGADGGFLSRGVTFCSLLPMRSIPFRVICLMGMNNGDYPRRPQTPSFDLMARHPRRGDRSRRNDDRYLFLEALLSARDTLYISYVGQSMEDNSRIPPSVVVSELLDYVRRGFVLKDCNIDELLITYHPLQAFSPVCFTEESCRLFSYSEENRKAANTLLKRSSLTSIPGAEAERLPEDPAMATQATIRDLIAFFRHPARFFLQRRLAVFLGEADIVLEENEHFDVEGLDRYGIEQLLMEKEIETGHMEEVYPVLAAQGLLPHGAVGQSRFDALKRDICHFVRSYKHILHSENIPPRDIDLEVAGFRLSGRLEGLGSRGLLHYRYATLKGKDHLKLWIMHLLLHATDGPDGGDRESLLLGKNGLWRYSAIDEARCHLEKLISLYREGLCRPLHFFPETSWAYAVKILRNGELSEEAEESAWDAARKAWEGDDFQRGEGVDHYNRLCFGDFSPQDVEFQELSLNVYRPLLETQWKKKSNRKAP</sequence>
<dbReference type="HOGENOM" id="CLU_007513_0_0_7"/>
<dbReference type="PANTHER" id="PTHR30591">
    <property type="entry name" value="RECBCD ENZYME SUBUNIT RECC"/>
    <property type="match status" value="1"/>
</dbReference>
<dbReference type="CDD" id="cd22353">
    <property type="entry name" value="RecC_C-like"/>
    <property type="match status" value="1"/>
</dbReference>
<evidence type="ECO:0000259" key="11">
    <source>
        <dbReference type="Pfam" id="PF17946"/>
    </source>
</evidence>
<protein>
    <submittedName>
        <fullName evidence="12">Exodeoxyribonuclease V gamma chain</fullName>
        <ecNumber evidence="12">3.1.11.5</ecNumber>
    </submittedName>
</protein>
<dbReference type="HAMAP" id="MF_01486">
    <property type="entry name" value="RecC"/>
    <property type="match status" value="1"/>
</dbReference>
<dbReference type="EMBL" id="CP000252">
    <property type="protein sequence ID" value="ABC77336.1"/>
    <property type="molecule type" value="Genomic_DNA"/>
</dbReference>
<keyword evidence="13" id="KW-1185">Reference proteome</keyword>
<dbReference type="GO" id="GO:0004386">
    <property type="term" value="F:helicase activity"/>
    <property type="evidence" value="ECO:0007669"/>
    <property type="project" value="UniProtKB-KW"/>
</dbReference>
<dbReference type="KEGG" id="sat:SYN_02553"/>
<keyword evidence="8" id="KW-0238">DNA-binding</keyword>
<dbReference type="InterPro" id="IPR011335">
    <property type="entry name" value="Restrct_endonuc-II-like"/>
</dbReference>
<dbReference type="PIRSF" id="PIRSF000980">
    <property type="entry name" value="RecC"/>
    <property type="match status" value="1"/>
</dbReference>
<dbReference type="Proteomes" id="UP000001933">
    <property type="component" value="Chromosome"/>
</dbReference>
<dbReference type="Gene3D" id="3.40.50.10930">
    <property type="match status" value="1"/>
</dbReference>
<evidence type="ECO:0000256" key="7">
    <source>
        <dbReference type="ARBA" id="ARBA00022840"/>
    </source>
</evidence>
<keyword evidence="4 12" id="KW-0378">Hydrolase</keyword>
<dbReference type="Gene3D" id="1.10.10.990">
    <property type="match status" value="1"/>
</dbReference>
<dbReference type="AlphaFoldDB" id="Q2LTC9"/>
<keyword evidence="5" id="KW-0347">Helicase</keyword>
<keyword evidence="1" id="KW-0540">Nuclease</keyword>
<evidence type="ECO:0000256" key="1">
    <source>
        <dbReference type="ARBA" id="ARBA00022722"/>
    </source>
</evidence>
<feature type="domain" description="RecC C-terminal" evidence="11">
    <location>
        <begin position="815"/>
        <end position="1036"/>
    </location>
</feature>
<keyword evidence="7" id="KW-0067">ATP-binding</keyword>
<dbReference type="EC" id="3.1.11.5" evidence="12"/>
<dbReference type="NCBIfam" id="TIGR01450">
    <property type="entry name" value="recC"/>
    <property type="match status" value="1"/>
</dbReference>
<dbReference type="FunCoup" id="Q2LTC9">
    <property type="interactions" value="40"/>
</dbReference>
<dbReference type="SUPFAM" id="SSF52980">
    <property type="entry name" value="Restriction endonuclease-like"/>
    <property type="match status" value="1"/>
</dbReference>
<feature type="region of interest" description="Disordered" evidence="10">
    <location>
        <begin position="673"/>
        <end position="692"/>
    </location>
</feature>
<keyword evidence="2" id="KW-0547">Nucleotide-binding</keyword>
<name>Q2LTC9_SYNAS</name>
<dbReference type="OrthoDB" id="9762834at2"/>
<evidence type="ECO:0000256" key="6">
    <source>
        <dbReference type="ARBA" id="ARBA00022839"/>
    </source>
</evidence>
<dbReference type="InParanoid" id="Q2LTC9"/>
<evidence type="ECO:0000256" key="4">
    <source>
        <dbReference type="ARBA" id="ARBA00022801"/>
    </source>
</evidence>
<dbReference type="PANTHER" id="PTHR30591:SF1">
    <property type="entry name" value="RECBCD ENZYME SUBUNIT RECC"/>
    <property type="match status" value="1"/>
</dbReference>
<dbReference type="InterPro" id="IPR041500">
    <property type="entry name" value="RecC_C"/>
</dbReference>
<gene>
    <name evidence="12" type="ORF">SYN_02553</name>
</gene>
<dbReference type="InterPro" id="IPR027417">
    <property type="entry name" value="P-loop_NTPase"/>
</dbReference>
<evidence type="ECO:0000256" key="8">
    <source>
        <dbReference type="ARBA" id="ARBA00023125"/>
    </source>
</evidence>
<dbReference type="GO" id="GO:0005524">
    <property type="term" value="F:ATP binding"/>
    <property type="evidence" value="ECO:0007669"/>
    <property type="project" value="UniProtKB-KW"/>
</dbReference>
<dbReference type="GO" id="GO:0006281">
    <property type="term" value="P:DNA repair"/>
    <property type="evidence" value="ECO:0007669"/>
    <property type="project" value="UniProtKB-KW"/>
</dbReference>
<dbReference type="Gene3D" id="1.10.10.160">
    <property type="match status" value="1"/>
</dbReference>
<accession>Q2LTC9</accession>
<dbReference type="Gene3D" id="3.40.50.300">
    <property type="entry name" value="P-loop containing nucleotide triphosphate hydrolases"/>
    <property type="match status" value="2"/>
</dbReference>
<evidence type="ECO:0000313" key="13">
    <source>
        <dbReference type="Proteomes" id="UP000001933"/>
    </source>
</evidence>
<evidence type="ECO:0000256" key="9">
    <source>
        <dbReference type="ARBA" id="ARBA00023204"/>
    </source>
</evidence>
<proteinExistence type="inferred from homology"/>
<evidence type="ECO:0000313" key="12">
    <source>
        <dbReference type="EMBL" id="ABC77336.1"/>
    </source>
</evidence>
<dbReference type="Pfam" id="PF17946">
    <property type="entry name" value="RecC_C"/>
    <property type="match status" value="1"/>
</dbReference>
<dbReference type="Pfam" id="PF04257">
    <property type="entry name" value="Exonuc_V_gamma"/>
    <property type="match status" value="1"/>
</dbReference>
<dbReference type="eggNOG" id="COG1330">
    <property type="taxonomic scope" value="Bacteria"/>
</dbReference>
<evidence type="ECO:0000256" key="5">
    <source>
        <dbReference type="ARBA" id="ARBA00022806"/>
    </source>
</evidence>
<dbReference type="GO" id="GO:0008854">
    <property type="term" value="F:exodeoxyribonuclease V activity"/>
    <property type="evidence" value="ECO:0007669"/>
    <property type="project" value="UniProtKB-EC"/>
</dbReference>
<dbReference type="GO" id="GO:0003677">
    <property type="term" value="F:DNA binding"/>
    <property type="evidence" value="ECO:0007669"/>
    <property type="project" value="UniProtKB-KW"/>
</dbReference>
<organism evidence="12 13">
    <name type="scientific">Syntrophus aciditrophicus (strain SB)</name>
    <dbReference type="NCBI Taxonomy" id="56780"/>
    <lineage>
        <taxon>Bacteria</taxon>
        <taxon>Pseudomonadati</taxon>
        <taxon>Thermodesulfobacteriota</taxon>
        <taxon>Syntrophia</taxon>
        <taxon>Syntrophales</taxon>
        <taxon>Syntrophaceae</taxon>
        <taxon>Syntrophus</taxon>
    </lineage>
</organism>
<dbReference type="InterPro" id="IPR006697">
    <property type="entry name" value="RecC"/>
</dbReference>
<keyword evidence="6" id="KW-0269">Exonuclease</keyword>
<keyword evidence="3" id="KW-0227">DNA damage</keyword>